<gene>
    <name evidence="2" type="ORF">ACFSAU_05050</name>
</gene>
<evidence type="ECO:0000256" key="1">
    <source>
        <dbReference type="SAM" id="Phobius"/>
    </source>
</evidence>
<dbReference type="EMBL" id="JBHUCZ010000002">
    <property type="protein sequence ID" value="MFD1566853.1"/>
    <property type="molecule type" value="Genomic_DNA"/>
</dbReference>
<feature type="transmembrane region" description="Helical" evidence="1">
    <location>
        <begin position="38"/>
        <end position="58"/>
    </location>
</feature>
<name>A0ABD6BP44_9EURY</name>
<keyword evidence="1" id="KW-0812">Transmembrane</keyword>
<proteinExistence type="predicted"/>
<evidence type="ECO:0000313" key="2">
    <source>
        <dbReference type="EMBL" id="MFD1566853.1"/>
    </source>
</evidence>
<protein>
    <submittedName>
        <fullName evidence="2">Uncharacterized protein</fullName>
    </submittedName>
</protein>
<keyword evidence="1" id="KW-1133">Transmembrane helix</keyword>
<accession>A0ABD6BP44</accession>
<organism evidence="2 3">
    <name type="scientific">Halolamina litorea</name>
    <dbReference type="NCBI Taxonomy" id="1515593"/>
    <lineage>
        <taxon>Archaea</taxon>
        <taxon>Methanobacteriati</taxon>
        <taxon>Methanobacteriota</taxon>
        <taxon>Stenosarchaea group</taxon>
        <taxon>Halobacteria</taxon>
        <taxon>Halobacteriales</taxon>
        <taxon>Haloferacaceae</taxon>
    </lineage>
</organism>
<reference evidence="2 3" key="1">
    <citation type="journal article" date="2019" name="Int. J. Syst. Evol. Microbiol.">
        <title>The Global Catalogue of Microorganisms (GCM) 10K type strain sequencing project: providing services to taxonomists for standard genome sequencing and annotation.</title>
        <authorList>
            <consortium name="The Broad Institute Genomics Platform"/>
            <consortium name="The Broad Institute Genome Sequencing Center for Infectious Disease"/>
            <person name="Wu L."/>
            <person name="Ma J."/>
        </authorList>
    </citation>
    <scope>NUCLEOTIDE SEQUENCE [LARGE SCALE GENOMIC DNA]</scope>
    <source>
        <strain evidence="2 3">CGMCC 1.12859</strain>
    </source>
</reference>
<feature type="transmembrane region" description="Helical" evidence="1">
    <location>
        <begin position="70"/>
        <end position="93"/>
    </location>
</feature>
<keyword evidence="3" id="KW-1185">Reference proteome</keyword>
<keyword evidence="1" id="KW-0472">Membrane</keyword>
<evidence type="ECO:0000313" key="3">
    <source>
        <dbReference type="Proteomes" id="UP001597139"/>
    </source>
</evidence>
<dbReference type="Proteomes" id="UP001597139">
    <property type="component" value="Unassembled WGS sequence"/>
</dbReference>
<dbReference type="AlphaFoldDB" id="A0ABD6BP44"/>
<dbReference type="RefSeq" id="WP_267646699.1">
    <property type="nucleotide sequence ID" value="NZ_JANHGR010000001.1"/>
</dbReference>
<comment type="caution">
    <text evidence="2">The sequence shown here is derived from an EMBL/GenBank/DDBJ whole genome shotgun (WGS) entry which is preliminary data.</text>
</comment>
<sequence length="96" mass="10332">MVHPRLLVLAAGLVLLIPLAELWSRYWNADPGNWPRRALVRGAAACAILALLGFDNTFGLVPDPGVGTGVAFAAELTLISLSLAGYAAFFWLLRRD</sequence>